<reference evidence="3" key="1">
    <citation type="submission" date="2021-01" db="EMBL/GenBank/DDBJ databases">
        <authorList>
            <person name="Kaushik A."/>
        </authorList>
    </citation>
    <scope>NUCLEOTIDE SEQUENCE</scope>
    <source>
        <strain evidence="3">AG4-R118</strain>
    </source>
</reference>
<organism evidence="3 4">
    <name type="scientific">Rhizoctonia solani</name>
    <dbReference type="NCBI Taxonomy" id="456999"/>
    <lineage>
        <taxon>Eukaryota</taxon>
        <taxon>Fungi</taxon>
        <taxon>Dikarya</taxon>
        <taxon>Basidiomycota</taxon>
        <taxon>Agaricomycotina</taxon>
        <taxon>Agaricomycetes</taxon>
        <taxon>Cantharellales</taxon>
        <taxon>Ceratobasidiaceae</taxon>
        <taxon>Rhizoctonia</taxon>
    </lineage>
</organism>
<feature type="domain" description="GST N-terminal" evidence="2">
    <location>
        <begin position="13"/>
        <end position="106"/>
    </location>
</feature>
<dbReference type="SUPFAM" id="SSF47616">
    <property type="entry name" value="GST C-terminal domain-like"/>
    <property type="match status" value="1"/>
</dbReference>
<evidence type="ECO:0000313" key="3">
    <source>
        <dbReference type="EMBL" id="CAE6433568.1"/>
    </source>
</evidence>
<dbReference type="Gene3D" id="3.40.30.10">
    <property type="entry name" value="Glutaredoxin"/>
    <property type="match status" value="2"/>
</dbReference>
<dbReference type="InterPro" id="IPR004045">
    <property type="entry name" value="Glutathione_S-Trfase_N"/>
</dbReference>
<dbReference type="PANTHER" id="PTHR44051:SF21">
    <property type="entry name" value="GLUTATHIONE S-TRANSFERASE FAMILY PROTEIN"/>
    <property type="match status" value="1"/>
</dbReference>
<dbReference type="PANTHER" id="PTHR44051">
    <property type="entry name" value="GLUTATHIONE S-TRANSFERASE-RELATED"/>
    <property type="match status" value="1"/>
</dbReference>
<dbReference type="SUPFAM" id="SSF52833">
    <property type="entry name" value="Thioredoxin-like"/>
    <property type="match status" value="2"/>
</dbReference>
<dbReference type="AlphaFoldDB" id="A0A8H3ARZ8"/>
<comment type="caution">
    <text evidence="3">The sequence shown here is derived from an EMBL/GenBank/DDBJ whole genome shotgun (WGS) entry which is preliminary data.</text>
</comment>
<feature type="domain" description="GST N-terminal" evidence="2">
    <location>
        <begin position="208"/>
        <end position="301"/>
    </location>
</feature>
<dbReference type="InterPro" id="IPR036249">
    <property type="entry name" value="Thioredoxin-like_sf"/>
</dbReference>
<accession>A0A8H3ARZ8</accession>
<comment type="similarity">
    <text evidence="1">Belongs to the GST superfamily.</text>
</comment>
<dbReference type="InterPro" id="IPR036282">
    <property type="entry name" value="Glutathione-S-Trfase_C_sf"/>
</dbReference>
<evidence type="ECO:0000256" key="1">
    <source>
        <dbReference type="ARBA" id="ARBA00007409"/>
    </source>
</evidence>
<sequence length="449" mass="50909">MAATRKIPIVFYDLINARGATWSPNTYKTRLCLEYKGLPYRTEYLTLPEIESKMKELGVPPVKETSPQYTLPVIADPADDPNGKPHYVGDSFKIAVYLDEKYPAPEYPSLFRSGTRSMEHLFIHQYLPIIARVGSAVVMPKVARILDDMSNEYIKRTRGVSLSPIPAEEADERWKAFREKFFDIGKSLDYRDEEGPFITGNNPIIFYDLHDGKGASWSPNPYKTRLSLIHKGLPFRVEYLLLVEVEPKLKELGVSPTSDTFPHYTLPMIADPSSDPNGEPTYVAESFAIAIYLDEKYPAPEYPAIFPPGTQGVQHLLVNQYTTGLAALMIPFLYPKLPQVLDEQTMDYIRRTRSPEALKPPPKEEATKQWQEVQDKFNGLAKALDLNGKGGFIMGSQPSFIDFLFGGLFYYMGRFDDARMKEIAGWNDGKWGGYWDRLQEIERSSSGLG</sequence>
<dbReference type="Proteomes" id="UP000663888">
    <property type="component" value="Unassembled WGS sequence"/>
</dbReference>
<proteinExistence type="inferred from homology"/>
<dbReference type="InterPro" id="IPR054416">
    <property type="entry name" value="GST_UstS-like_C"/>
</dbReference>
<name>A0A8H3ARZ8_9AGAM</name>
<protein>
    <recommendedName>
        <fullName evidence="2">GST N-terminal domain-containing protein</fullName>
    </recommendedName>
</protein>
<evidence type="ECO:0000313" key="4">
    <source>
        <dbReference type="Proteomes" id="UP000663888"/>
    </source>
</evidence>
<dbReference type="Pfam" id="PF13409">
    <property type="entry name" value="GST_N_2"/>
    <property type="match status" value="2"/>
</dbReference>
<dbReference type="EMBL" id="CAJMWX010000828">
    <property type="protein sequence ID" value="CAE6433568.1"/>
    <property type="molecule type" value="Genomic_DNA"/>
</dbReference>
<evidence type="ECO:0000259" key="2">
    <source>
        <dbReference type="PROSITE" id="PS50404"/>
    </source>
</evidence>
<dbReference type="Gene3D" id="1.20.1050.10">
    <property type="match status" value="2"/>
</dbReference>
<dbReference type="Pfam" id="PF22041">
    <property type="entry name" value="GST_C_7"/>
    <property type="match status" value="2"/>
</dbReference>
<gene>
    <name evidence="3" type="ORF">RDB_LOCUS38745</name>
</gene>
<dbReference type="PROSITE" id="PS50404">
    <property type="entry name" value="GST_NTER"/>
    <property type="match status" value="2"/>
</dbReference>